<dbReference type="Pfam" id="PF01242">
    <property type="entry name" value="PTPS"/>
    <property type="match status" value="1"/>
</dbReference>
<dbReference type="AlphaFoldDB" id="A0A7V3ZTT1"/>
<evidence type="ECO:0000256" key="5">
    <source>
        <dbReference type="ARBA" id="ARBA00022833"/>
    </source>
</evidence>
<dbReference type="PANTHER" id="PTHR12589:SF7">
    <property type="entry name" value="6-PYRUVOYL TETRAHYDROBIOPTERIN SYNTHASE"/>
    <property type="match status" value="1"/>
</dbReference>
<dbReference type="GO" id="GO:0070497">
    <property type="term" value="F:6-carboxytetrahydropterin synthase activity"/>
    <property type="evidence" value="ECO:0007669"/>
    <property type="project" value="UniProtKB-EC"/>
</dbReference>
<evidence type="ECO:0000256" key="3">
    <source>
        <dbReference type="ARBA" id="ARBA00018141"/>
    </source>
</evidence>
<gene>
    <name evidence="10" type="ORF">ENU72_03230</name>
</gene>
<comment type="cofactor">
    <cofactor evidence="8 9">
        <name>Zn(2+)</name>
        <dbReference type="ChEBI" id="CHEBI:29105"/>
    </cofactor>
    <text evidence="8 9">Binds 1 zinc ion per subunit.</text>
</comment>
<comment type="catalytic activity">
    <reaction evidence="7 8">
        <text>7,8-dihydroneopterin 3'-triphosphate + H2O = 6-carboxy-5,6,7,8-tetrahydropterin + triphosphate + acetaldehyde + 2 H(+)</text>
        <dbReference type="Rhea" id="RHEA:27966"/>
        <dbReference type="ChEBI" id="CHEBI:15343"/>
        <dbReference type="ChEBI" id="CHEBI:15377"/>
        <dbReference type="ChEBI" id="CHEBI:15378"/>
        <dbReference type="ChEBI" id="CHEBI:18036"/>
        <dbReference type="ChEBI" id="CHEBI:58462"/>
        <dbReference type="ChEBI" id="CHEBI:61032"/>
        <dbReference type="EC" id="4.1.2.50"/>
    </reaction>
</comment>
<keyword evidence="4 8" id="KW-0479">Metal-binding</keyword>
<keyword evidence="5 8" id="KW-0862">Zinc</keyword>
<dbReference type="InterPro" id="IPR038418">
    <property type="entry name" value="6-PTP_synth/QueD_sf"/>
</dbReference>
<feature type="binding site" evidence="9">
    <location>
        <position position="28"/>
    </location>
    <ligand>
        <name>Zn(2+)</name>
        <dbReference type="ChEBI" id="CHEBI:29105"/>
    </ligand>
</feature>
<dbReference type="InterPro" id="IPR007115">
    <property type="entry name" value="6-PTP_synth/QueD"/>
</dbReference>
<feature type="binding site" evidence="9">
    <location>
        <position position="15"/>
    </location>
    <ligand>
        <name>Zn(2+)</name>
        <dbReference type="ChEBI" id="CHEBI:29105"/>
    </ligand>
</feature>
<dbReference type="GO" id="GO:0046872">
    <property type="term" value="F:metal ion binding"/>
    <property type="evidence" value="ECO:0007669"/>
    <property type="project" value="UniProtKB-KW"/>
</dbReference>
<comment type="similarity">
    <text evidence="2 8">Belongs to the PTPS family. QueD subfamily.</text>
</comment>
<proteinExistence type="inferred from homology"/>
<evidence type="ECO:0000256" key="4">
    <source>
        <dbReference type="ARBA" id="ARBA00022723"/>
    </source>
</evidence>
<accession>A0A7V3ZTT1</accession>
<dbReference type="EMBL" id="DTDP01000147">
    <property type="protein sequence ID" value="HGK54019.1"/>
    <property type="molecule type" value="Genomic_DNA"/>
</dbReference>
<dbReference type="Gene3D" id="3.30.479.10">
    <property type="entry name" value="6-pyruvoyl tetrahydropterin synthase/QueD"/>
    <property type="match status" value="1"/>
</dbReference>
<dbReference type="PIRSF" id="PIRSF006113">
    <property type="entry name" value="PTP_synth"/>
    <property type="match status" value="1"/>
</dbReference>
<organism evidence="10">
    <name type="scientific">candidate division WOR-3 bacterium</name>
    <dbReference type="NCBI Taxonomy" id="2052148"/>
    <lineage>
        <taxon>Bacteria</taxon>
        <taxon>Bacteria division WOR-3</taxon>
    </lineage>
</organism>
<evidence type="ECO:0000256" key="6">
    <source>
        <dbReference type="ARBA" id="ARBA00023239"/>
    </source>
</evidence>
<reference evidence="10" key="1">
    <citation type="journal article" date="2020" name="mSystems">
        <title>Genome- and Community-Level Interaction Insights into Carbon Utilization and Element Cycling Functions of Hydrothermarchaeota in Hydrothermal Sediment.</title>
        <authorList>
            <person name="Zhou Z."/>
            <person name="Liu Y."/>
            <person name="Xu W."/>
            <person name="Pan J."/>
            <person name="Luo Z.H."/>
            <person name="Li M."/>
        </authorList>
    </citation>
    <scope>NUCLEOTIDE SEQUENCE [LARGE SCALE GENOMIC DNA]</scope>
    <source>
        <strain evidence="10">SpSt-695</strain>
    </source>
</reference>
<evidence type="ECO:0000256" key="1">
    <source>
        <dbReference type="ARBA" id="ARBA00005061"/>
    </source>
</evidence>
<protein>
    <recommendedName>
        <fullName evidence="3 8">6-carboxy-5,6,7,8-tetrahydropterin synthase</fullName>
        <ecNumber evidence="8">4.-.-.-</ecNumber>
    </recommendedName>
</protein>
<name>A0A7V3ZTT1_UNCW3</name>
<keyword evidence="6 8" id="KW-0456">Lyase</keyword>
<dbReference type="EC" id="4.-.-.-" evidence="8"/>
<keyword evidence="8" id="KW-0671">Queuosine biosynthesis</keyword>
<sequence>MMWILKVKRKFSAIHFLPIYKGKREKNHSHRFVCEVEIKCEELNKEGYGIDFFEIENYLKEILPEGKNLNEEFEFITSTENFAKWIYYKVKERFPNVKRVILWENPRFCAIYEED</sequence>
<feature type="binding site" evidence="9">
    <location>
        <position position="30"/>
    </location>
    <ligand>
        <name>Zn(2+)</name>
        <dbReference type="ChEBI" id="CHEBI:29105"/>
    </ligand>
</feature>
<evidence type="ECO:0000256" key="8">
    <source>
        <dbReference type="PIRNR" id="PIRNR006113"/>
    </source>
</evidence>
<comment type="caution">
    <text evidence="10">The sequence shown here is derived from an EMBL/GenBank/DDBJ whole genome shotgun (WGS) entry which is preliminary data.</text>
</comment>
<evidence type="ECO:0000256" key="9">
    <source>
        <dbReference type="PIRSR" id="PIRSR006113-2"/>
    </source>
</evidence>
<dbReference type="UniPathway" id="UPA00391"/>
<dbReference type="SUPFAM" id="SSF55620">
    <property type="entry name" value="Tetrahydrobiopterin biosynthesis enzymes-like"/>
    <property type="match status" value="1"/>
</dbReference>
<evidence type="ECO:0000256" key="7">
    <source>
        <dbReference type="ARBA" id="ARBA00048807"/>
    </source>
</evidence>
<dbReference type="PANTHER" id="PTHR12589">
    <property type="entry name" value="PYRUVOYL TETRAHYDROBIOPTERIN SYNTHASE"/>
    <property type="match status" value="1"/>
</dbReference>
<evidence type="ECO:0000256" key="2">
    <source>
        <dbReference type="ARBA" id="ARBA00008900"/>
    </source>
</evidence>
<evidence type="ECO:0000313" key="10">
    <source>
        <dbReference type="EMBL" id="HGK54019.1"/>
    </source>
</evidence>
<dbReference type="GO" id="GO:0008616">
    <property type="term" value="P:tRNA queuosine(34) biosynthetic process"/>
    <property type="evidence" value="ECO:0007669"/>
    <property type="project" value="UniProtKB-KW"/>
</dbReference>
<comment type="pathway">
    <text evidence="1 8">Purine metabolism; 7-cyano-7-deazaguanine biosynthesis.</text>
</comment>